<gene>
    <name evidence="2" type="ORF">ACFQMJ_25625</name>
</gene>
<evidence type="ECO:0000313" key="3">
    <source>
        <dbReference type="Proteomes" id="UP001596378"/>
    </source>
</evidence>
<dbReference type="RefSeq" id="WP_378046556.1">
    <property type="nucleotide sequence ID" value="NZ_JBHMDN010000011.1"/>
</dbReference>
<dbReference type="Proteomes" id="UP001596378">
    <property type="component" value="Unassembled WGS sequence"/>
</dbReference>
<feature type="transmembrane region" description="Helical" evidence="1">
    <location>
        <begin position="7"/>
        <end position="26"/>
    </location>
</feature>
<keyword evidence="1" id="KW-0472">Membrane</keyword>
<protein>
    <submittedName>
        <fullName evidence="2">Uncharacterized protein</fullName>
    </submittedName>
</protein>
<sequence>MFKQKALYYLIFYLFGYAISLINTGIPNYMYLIPVKVIALAFSLIAGNASFYVIVLRRTIAEAGVHIIKYCFIAIVLLFFFALFKSIMIGFGIDITPLIGI</sequence>
<feature type="transmembrane region" description="Helical" evidence="1">
    <location>
        <begin position="32"/>
        <end position="55"/>
    </location>
</feature>
<reference evidence="3" key="1">
    <citation type="journal article" date="2019" name="Int. J. Syst. Evol. Microbiol.">
        <title>The Global Catalogue of Microorganisms (GCM) 10K type strain sequencing project: providing services to taxonomists for standard genome sequencing and annotation.</title>
        <authorList>
            <consortium name="The Broad Institute Genomics Platform"/>
            <consortium name="The Broad Institute Genome Sequencing Center for Infectious Disease"/>
            <person name="Wu L."/>
            <person name="Ma J."/>
        </authorList>
    </citation>
    <scope>NUCLEOTIDE SEQUENCE [LARGE SCALE GENOMIC DNA]</scope>
    <source>
        <strain evidence="3">KCTC 12907</strain>
    </source>
</reference>
<organism evidence="2 3">
    <name type="scientific">Cohnella cellulosilytica</name>
    <dbReference type="NCBI Taxonomy" id="986710"/>
    <lineage>
        <taxon>Bacteria</taxon>
        <taxon>Bacillati</taxon>
        <taxon>Bacillota</taxon>
        <taxon>Bacilli</taxon>
        <taxon>Bacillales</taxon>
        <taxon>Paenibacillaceae</taxon>
        <taxon>Cohnella</taxon>
    </lineage>
</organism>
<proteinExistence type="predicted"/>
<comment type="caution">
    <text evidence="2">The sequence shown here is derived from an EMBL/GenBank/DDBJ whole genome shotgun (WGS) entry which is preliminary data.</text>
</comment>
<evidence type="ECO:0000313" key="2">
    <source>
        <dbReference type="EMBL" id="MFC7151932.1"/>
    </source>
</evidence>
<keyword evidence="1" id="KW-1133">Transmembrane helix</keyword>
<keyword evidence="3" id="KW-1185">Reference proteome</keyword>
<evidence type="ECO:0000256" key="1">
    <source>
        <dbReference type="SAM" id="Phobius"/>
    </source>
</evidence>
<keyword evidence="1" id="KW-0812">Transmembrane</keyword>
<feature type="transmembrane region" description="Helical" evidence="1">
    <location>
        <begin position="67"/>
        <end position="93"/>
    </location>
</feature>
<name>A0ABW2FKA7_9BACL</name>
<dbReference type="EMBL" id="JBHTAI010000019">
    <property type="protein sequence ID" value="MFC7151932.1"/>
    <property type="molecule type" value="Genomic_DNA"/>
</dbReference>
<accession>A0ABW2FKA7</accession>